<dbReference type="RefSeq" id="WP_244024370.1">
    <property type="nucleotide sequence ID" value="NZ_JALHLF010000191.1"/>
</dbReference>
<dbReference type="Pfam" id="PF05721">
    <property type="entry name" value="PhyH"/>
    <property type="match status" value="1"/>
</dbReference>
<gene>
    <name evidence="1" type="ORF">MTR62_20305</name>
</gene>
<sequence length="347" mass="39125">MSRLLPPLRRAARALLLPLRTLELLSGAKSFLDHPLIGSPRLNRLGLHVARVRLADGLARWRRRRLAHRVRPDWREAFDRDGFVAIPEVIPAEAFPALRAAILSYQAPAREMRQGDAITRRMAIDPAMLAAIPALRALLERPDIVALMHYVAGFRTTPLHYIQTIVSHVDGNEPDPQEAFHADSFHASLKAWLFLNPVSEDEGPFTYVPGSHRFTPERLDWERRRSLADPKAIDRMSARGSPRVSREDRAAMKLAQPRALAVAGNTLVVADTVGFHARGASARSGERVEIWSYARRNPFLPWLGGDLLSLPGLAERRVGWLWALRDRFEKRIGQPWQPVGVRRPVSD</sequence>
<keyword evidence="1" id="KW-0223">Dioxygenase</keyword>
<proteinExistence type="predicted"/>
<dbReference type="InterPro" id="IPR008775">
    <property type="entry name" value="Phytyl_CoA_dOase-like"/>
</dbReference>
<keyword evidence="2" id="KW-1185">Reference proteome</keyword>
<reference evidence="1" key="1">
    <citation type="submission" date="2022-03" db="EMBL/GenBank/DDBJ databases">
        <title>Identification of a novel bacterium isolated from mangrove sediments.</title>
        <authorList>
            <person name="Pan X."/>
        </authorList>
    </citation>
    <scope>NUCLEOTIDE SEQUENCE</scope>
    <source>
        <strain evidence="1">B1949</strain>
    </source>
</reference>
<dbReference type="SUPFAM" id="SSF51197">
    <property type="entry name" value="Clavaminate synthase-like"/>
    <property type="match status" value="1"/>
</dbReference>
<evidence type="ECO:0000313" key="2">
    <source>
        <dbReference type="Proteomes" id="UP001162881"/>
    </source>
</evidence>
<evidence type="ECO:0000313" key="1">
    <source>
        <dbReference type="EMBL" id="MCJ2185009.1"/>
    </source>
</evidence>
<accession>A0ABT0BJV3</accession>
<organism evidence="1 2">
    <name type="scientific">Novosphingobium organovorum</name>
    <dbReference type="NCBI Taxonomy" id="2930092"/>
    <lineage>
        <taxon>Bacteria</taxon>
        <taxon>Pseudomonadati</taxon>
        <taxon>Pseudomonadota</taxon>
        <taxon>Alphaproteobacteria</taxon>
        <taxon>Sphingomonadales</taxon>
        <taxon>Sphingomonadaceae</taxon>
        <taxon>Novosphingobium</taxon>
    </lineage>
</organism>
<dbReference type="EMBL" id="JALHLF010000191">
    <property type="protein sequence ID" value="MCJ2185009.1"/>
    <property type="molecule type" value="Genomic_DNA"/>
</dbReference>
<name>A0ABT0BJV3_9SPHN</name>
<protein>
    <submittedName>
        <fullName evidence="1">Phytanoyl-CoA dioxygenase family protein</fullName>
    </submittedName>
</protein>
<dbReference type="Proteomes" id="UP001162881">
    <property type="component" value="Unassembled WGS sequence"/>
</dbReference>
<keyword evidence="1" id="KW-0560">Oxidoreductase</keyword>
<comment type="caution">
    <text evidence="1">The sequence shown here is derived from an EMBL/GenBank/DDBJ whole genome shotgun (WGS) entry which is preliminary data.</text>
</comment>
<dbReference type="Gene3D" id="2.60.120.620">
    <property type="entry name" value="q2cbj1_9rhob like domain"/>
    <property type="match status" value="1"/>
</dbReference>
<dbReference type="GO" id="GO:0051213">
    <property type="term" value="F:dioxygenase activity"/>
    <property type="evidence" value="ECO:0007669"/>
    <property type="project" value="UniProtKB-KW"/>
</dbReference>